<evidence type="ECO:0000313" key="8">
    <source>
        <dbReference type="Ensembl" id="ENSEEEP00000003114.1"/>
    </source>
</evidence>
<dbReference type="Pfam" id="PF01284">
    <property type="entry name" value="MARVEL"/>
    <property type="match status" value="1"/>
</dbReference>
<organism evidence="8 9">
    <name type="scientific">Electrophorus electricus</name>
    <name type="common">Electric eel</name>
    <name type="synonym">Gymnotus electricus</name>
    <dbReference type="NCBI Taxonomy" id="8005"/>
    <lineage>
        <taxon>Eukaryota</taxon>
        <taxon>Metazoa</taxon>
        <taxon>Chordata</taxon>
        <taxon>Craniata</taxon>
        <taxon>Vertebrata</taxon>
        <taxon>Euteleostomi</taxon>
        <taxon>Actinopterygii</taxon>
        <taxon>Neopterygii</taxon>
        <taxon>Teleostei</taxon>
        <taxon>Ostariophysi</taxon>
        <taxon>Gymnotiformes</taxon>
        <taxon>Gymnotoidei</taxon>
        <taxon>Gymnotidae</taxon>
        <taxon>Electrophorus</taxon>
    </lineage>
</organism>
<keyword evidence="3 6" id="KW-1133">Transmembrane helix</keyword>
<dbReference type="KEGG" id="eee:113592063"/>
<gene>
    <name evidence="8" type="primary">malb</name>
</gene>
<dbReference type="GeneTree" id="ENSGT00940000154987"/>
<dbReference type="InterPro" id="IPR050578">
    <property type="entry name" value="MARVEL-CKLF_proteins"/>
</dbReference>
<feature type="transmembrane region" description="Helical" evidence="6">
    <location>
        <begin position="132"/>
        <end position="154"/>
    </location>
</feature>
<feature type="domain" description="MARVEL" evidence="7">
    <location>
        <begin position="18"/>
        <end position="157"/>
    </location>
</feature>
<keyword evidence="9" id="KW-1185">Reference proteome</keyword>
<feature type="transmembrane region" description="Helical" evidence="6">
    <location>
        <begin position="54"/>
        <end position="77"/>
    </location>
</feature>
<dbReference type="InterPro" id="IPR008253">
    <property type="entry name" value="Marvel"/>
</dbReference>
<sequence>MAAATAQSMGNLPSGAGICTSAPDMLFVPELIFGGLVWILVASTHVRPEIPQGWVMFVSVFCFVMTFIWLIIFACGGHKNKSGWVTADFAYHLTAAFFYFGASVPLASVTIAMKNTTIVPQVDQFRYYQIDIAAVVFSYITTLLYFVHCVLSAIRWKSF</sequence>
<dbReference type="Ensembl" id="ENSEEET00000003160.2">
    <property type="protein sequence ID" value="ENSEEEP00000003114.1"/>
    <property type="gene ID" value="ENSEEEG00000001767.2"/>
</dbReference>
<dbReference type="InterPro" id="IPR013295">
    <property type="entry name" value="MAL"/>
</dbReference>
<dbReference type="GO" id="GO:0042552">
    <property type="term" value="P:myelination"/>
    <property type="evidence" value="ECO:0007669"/>
    <property type="project" value="TreeGrafter"/>
</dbReference>
<dbReference type="GO" id="GO:0019911">
    <property type="term" value="F:structural constituent of myelin sheath"/>
    <property type="evidence" value="ECO:0007669"/>
    <property type="project" value="TreeGrafter"/>
</dbReference>
<evidence type="ECO:0000256" key="4">
    <source>
        <dbReference type="ARBA" id="ARBA00023136"/>
    </source>
</evidence>
<evidence type="ECO:0000256" key="2">
    <source>
        <dbReference type="ARBA" id="ARBA00022692"/>
    </source>
</evidence>
<proteinExistence type="predicted"/>
<comment type="subcellular location">
    <subcellularLocation>
        <location evidence="1">Membrane</location>
        <topology evidence="1">Multi-pass membrane protein</topology>
    </subcellularLocation>
</comment>
<dbReference type="PRINTS" id="PR01884">
    <property type="entry name" value="MALPROTEIN"/>
</dbReference>
<evidence type="ECO:0000259" key="7">
    <source>
        <dbReference type="PROSITE" id="PS51225"/>
    </source>
</evidence>
<dbReference type="OrthoDB" id="9940869at2759"/>
<name>A0A4W4DUS2_ELEEL</name>
<reference evidence="9" key="1">
    <citation type="journal article" date="2014" name="Science">
        <title>Nonhuman genetics. Genomic basis for the convergent evolution of electric organs.</title>
        <authorList>
            <person name="Gallant J.R."/>
            <person name="Traeger L.L."/>
            <person name="Volkening J.D."/>
            <person name="Moffett H."/>
            <person name="Chen P.H."/>
            <person name="Novina C.D."/>
            <person name="Phillips G.N.Jr."/>
            <person name="Anand R."/>
            <person name="Wells G.B."/>
            <person name="Pinch M."/>
            <person name="Guth R."/>
            <person name="Unguez G.A."/>
            <person name="Albert J.S."/>
            <person name="Zakon H.H."/>
            <person name="Samanta M.P."/>
            <person name="Sussman M.R."/>
        </authorList>
    </citation>
    <scope>NUCLEOTIDE SEQUENCE [LARGE SCALE GENOMIC DNA]</scope>
</reference>
<dbReference type="PANTHER" id="PTHR22776">
    <property type="entry name" value="MARVEL-CONTAINING POTENTIAL LIPID RAFT-ASSOCIATED PROTEIN"/>
    <property type="match status" value="1"/>
</dbReference>
<accession>A0A4W4DUS2</accession>
<evidence type="ECO:0000256" key="5">
    <source>
        <dbReference type="PROSITE-ProRule" id="PRU00581"/>
    </source>
</evidence>
<reference evidence="8" key="4">
    <citation type="submission" date="2025-08" db="UniProtKB">
        <authorList>
            <consortium name="Ensembl"/>
        </authorList>
    </citation>
    <scope>IDENTIFICATION</scope>
</reference>
<dbReference type="Proteomes" id="UP000314983">
    <property type="component" value="Chromosome 13"/>
</dbReference>
<feature type="transmembrane region" description="Helical" evidence="6">
    <location>
        <begin position="89"/>
        <end position="112"/>
    </location>
</feature>
<evidence type="ECO:0000256" key="3">
    <source>
        <dbReference type="ARBA" id="ARBA00022989"/>
    </source>
</evidence>
<dbReference type="GeneID" id="113592063"/>
<dbReference type="GO" id="GO:0016020">
    <property type="term" value="C:membrane"/>
    <property type="evidence" value="ECO:0007669"/>
    <property type="project" value="UniProtKB-SubCell"/>
</dbReference>
<dbReference type="CTD" id="550381"/>
<dbReference type="AlphaFoldDB" id="A0A4W4DUS2"/>
<reference evidence="8" key="5">
    <citation type="submission" date="2025-09" db="UniProtKB">
        <authorList>
            <consortium name="Ensembl"/>
        </authorList>
    </citation>
    <scope>IDENTIFICATION</scope>
</reference>
<protein>
    <recommendedName>
        <fullName evidence="7">MARVEL domain-containing protein</fullName>
    </recommendedName>
</protein>
<reference evidence="8" key="3">
    <citation type="submission" date="2020-05" db="EMBL/GenBank/DDBJ databases">
        <title>Electrophorus electricus (electric eel) genome, fEleEle1, primary haplotype.</title>
        <authorList>
            <person name="Myers G."/>
            <person name="Meyer A."/>
            <person name="Fedrigo O."/>
            <person name="Formenti G."/>
            <person name="Rhie A."/>
            <person name="Tracey A."/>
            <person name="Sims Y."/>
            <person name="Jarvis E.D."/>
        </authorList>
    </citation>
    <scope>NUCLEOTIDE SEQUENCE [LARGE SCALE GENOMIC DNA]</scope>
</reference>
<evidence type="ECO:0000256" key="1">
    <source>
        <dbReference type="ARBA" id="ARBA00004141"/>
    </source>
</evidence>
<feature type="transmembrane region" description="Helical" evidence="6">
    <location>
        <begin position="25"/>
        <end position="42"/>
    </location>
</feature>
<keyword evidence="4 5" id="KW-0472">Membrane</keyword>
<evidence type="ECO:0000313" key="9">
    <source>
        <dbReference type="Proteomes" id="UP000314983"/>
    </source>
</evidence>
<keyword evidence="2 5" id="KW-0812">Transmembrane</keyword>
<dbReference type="PROSITE" id="PS51225">
    <property type="entry name" value="MARVEL"/>
    <property type="match status" value="1"/>
</dbReference>
<dbReference type="OMA" id="ACGGHHN"/>
<evidence type="ECO:0000256" key="6">
    <source>
        <dbReference type="SAM" id="Phobius"/>
    </source>
</evidence>
<dbReference type="PANTHER" id="PTHR22776:SF88">
    <property type="entry name" value="MAL-LIKE PROTEIN-RELATED"/>
    <property type="match status" value="1"/>
</dbReference>
<dbReference type="RefSeq" id="XP_026888610.1">
    <property type="nucleotide sequence ID" value="XM_027032809.2"/>
</dbReference>
<reference evidence="9" key="2">
    <citation type="journal article" date="2017" name="Sci. Adv.">
        <title>A tail of two voltages: Proteomic comparison of the three electric organs of the electric eel.</title>
        <authorList>
            <person name="Traeger L.L."/>
            <person name="Sabat G."/>
            <person name="Barrett-Wilt G.A."/>
            <person name="Wells G.B."/>
            <person name="Sussman M.R."/>
        </authorList>
    </citation>
    <scope>NUCLEOTIDE SEQUENCE [LARGE SCALE GENOMIC DNA]</scope>
</reference>